<feature type="transmembrane region" description="Helical" evidence="1">
    <location>
        <begin position="12"/>
        <end position="32"/>
    </location>
</feature>
<dbReference type="SUPFAM" id="SSF51735">
    <property type="entry name" value="NAD(P)-binding Rossmann-fold domains"/>
    <property type="match status" value="1"/>
</dbReference>
<dbReference type="AlphaFoldDB" id="A0A383AZP6"/>
<name>A0A383AZP6_9ZZZZ</name>
<dbReference type="InterPro" id="IPR036291">
    <property type="entry name" value="NAD(P)-bd_dom_sf"/>
</dbReference>
<feature type="non-terminal residue" evidence="2">
    <location>
        <position position="40"/>
    </location>
</feature>
<sequence length="40" mass="4046">MQNLERYLEGRVAIITGGFSGIGLSIGEALALRGAAVALG</sequence>
<accession>A0A383AZP6</accession>
<protein>
    <submittedName>
        <fullName evidence="2">Uncharacterized protein</fullName>
    </submittedName>
</protein>
<keyword evidence="1" id="KW-0812">Transmembrane</keyword>
<gene>
    <name evidence="2" type="ORF">METZ01_LOCUS466240</name>
</gene>
<keyword evidence="1" id="KW-1133">Transmembrane helix</keyword>
<dbReference type="EMBL" id="UINC01196395">
    <property type="protein sequence ID" value="SVE13386.1"/>
    <property type="molecule type" value="Genomic_DNA"/>
</dbReference>
<proteinExistence type="predicted"/>
<keyword evidence="1" id="KW-0472">Membrane</keyword>
<dbReference type="Gene3D" id="3.40.50.720">
    <property type="entry name" value="NAD(P)-binding Rossmann-like Domain"/>
    <property type="match status" value="1"/>
</dbReference>
<evidence type="ECO:0000256" key="1">
    <source>
        <dbReference type="SAM" id="Phobius"/>
    </source>
</evidence>
<evidence type="ECO:0000313" key="2">
    <source>
        <dbReference type="EMBL" id="SVE13386.1"/>
    </source>
</evidence>
<reference evidence="2" key="1">
    <citation type="submission" date="2018-05" db="EMBL/GenBank/DDBJ databases">
        <authorList>
            <person name="Lanie J.A."/>
            <person name="Ng W.-L."/>
            <person name="Kazmierczak K.M."/>
            <person name="Andrzejewski T.M."/>
            <person name="Davidsen T.M."/>
            <person name="Wayne K.J."/>
            <person name="Tettelin H."/>
            <person name="Glass J.I."/>
            <person name="Rusch D."/>
            <person name="Podicherti R."/>
            <person name="Tsui H.-C.T."/>
            <person name="Winkler M.E."/>
        </authorList>
    </citation>
    <scope>NUCLEOTIDE SEQUENCE</scope>
</reference>
<organism evidence="2">
    <name type="scientific">marine metagenome</name>
    <dbReference type="NCBI Taxonomy" id="408172"/>
    <lineage>
        <taxon>unclassified sequences</taxon>
        <taxon>metagenomes</taxon>
        <taxon>ecological metagenomes</taxon>
    </lineage>
</organism>